<reference evidence="1" key="1">
    <citation type="submission" date="2021-06" db="EMBL/GenBank/DDBJ databases">
        <authorList>
            <person name="Kallberg Y."/>
            <person name="Tangrot J."/>
            <person name="Rosling A."/>
        </authorList>
    </citation>
    <scope>NUCLEOTIDE SEQUENCE</scope>
    <source>
        <strain evidence="1">MA461A</strain>
    </source>
</reference>
<sequence length="189" mass="21675">MATNKQNLLNQLDEFHRTLTPTLSSSNKDLFTNEFAKVKALANGIIELINLLKKVTTNQTNLEANIATQVQEREKELMVDLSQKFNERLAQEKAKITELSKRNHGRLGKRTWGLPKRARKSGIPKSQLERLRMKTASSQERQEILDKTRNNIEQKKAQLTAMTELINLDPEPQREEFSNDTEYSQALAA</sequence>
<keyword evidence="2" id="KW-1185">Reference proteome</keyword>
<gene>
    <name evidence="1" type="ORF">RPERSI_LOCUS14917</name>
</gene>
<dbReference type="EMBL" id="CAJVQC010035077">
    <property type="protein sequence ID" value="CAG8758055.1"/>
    <property type="molecule type" value="Genomic_DNA"/>
</dbReference>
<protein>
    <submittedName>
        <fullName evidence="1">19996_t:CDS:1</fullName>
    </submittedName>
</protein>
<proteinExistence type="predicted"/>
<organism evidence="1 2">
    <name type="scientific">Racocetra persica</name>
    <dbReference type="NCBI Taxonomy" id="160502"/>
    <lineage>
        <taxon>Eukaryota</taxon>
        <taxon>Fungi</taxon>
        <taxon>Fungi incertae sedis</taxon>
        <taxon>Mucoromycota</taxon>
        <taxon>Glomeromycotina</taxon>
        <taxon>Glomeromycetes</taxon>
        <taxon>Diversisporales</taxon>
        <taxon>Gigasporaceae</taxon>
        <taxon>Racocetra</taxon>
    </lineage>
</organism>
<evidence type="ECO:0000313" key="1">
    <source>
        <dbReference type="EMBL" id="CAG8758055.1"/>
    </source>
</evidence>
<evidence type="ECO:0000313" key="2">
    <source>
        <dbReference type="Proteomes" id="UP000789920"/>
    </source>
</evidence>
<comment type="caution">
    <text evidence="1">The sequence shown here is derived from an EMBL/GenBank/DDBJ whole genome shotgun (WGS) entry which is preliminary data.</text>
</comment>
<accession>A0ACA9QLJ3</accession>
<name>A0ACA9QLJ3_9GLOM</name>
<dbReference type="Proteomes" id="UP000789920">
    <property type="component" value="Unassembled WGS sequence"/>
</dbReference>